<organism evidence="1 2">
    <name type="scientific">Hymenobacter nivis</name>
    <dbReference type="NCBI Taxonomy" id="1850093"/>
    <lineage>
        <taxon>Bacteria</taxon>
        <taxon>Pseudomonadati</taxon>
        <taxon>Bacteroidota</taxon>
        <taxon>Cytophagia</taxon>
        <taxon>Cytophagales</taxon>
        <taxon>Hymenobacteraceae</taxon>
        <taxon>Hymenobacter</taxon>
    </lineage>
</organism>
<name>A0A502GVX9_9BACT</name>
<dbReference type="Proteomes" id="UP000317646">
    <property type="component" value="Unassembled WGS sequence"/>
</dbReference>
<sequence>MLSDATPLPAYDQAQVDKRFLAELDRLLHAGAFPTYAEWATTVGVNKNYASAIARGTYHCNLAMLYNTVRHFPACDFNYVVFGSAVYARPEPTELPHRARGPRPKVTPAA</sequence>
<dbReference type="EMBL" id="RCYZ01000004">
    <property type="protein sequence ID" value="TPG66044.1"/>
    <property type="molecule type" value="Genomic_DNA"/>
</dbReference>
<comment type="caution">
    <text evidence="1">The sequence shown here is derived from an EMBL/GenBank/DDBJ whole genome shotgun (WGS) entry which is preliminary data.</text>
</comment>
<protein>
    <recommendedName>
        <fullName evidence="3">XRE family transcriptional regulator</fullName>
    </recommendedName>
</protein>
<evidence type="ECO:0008006" key="3">
    <source>
        <dbReference type="Google" id="ProtNLM"/>
    </source>
</evidence>
<evidence type="ECO:0000313" key="2">
    <source>
        <dbReference type="Proteomes" id="UP000317646"/>
    </source>
</evidence>
<keyword evidence="2" id="KW-1185">Reference proteome</keyword>
<proteinExistence type="predicted"/>
<accession>A0A502GVX9</accession>
<dbReference type="AlphaFoldDB" id="A0A502GVX9"/>
<gene>
    <name evidence="1" type="ORF">EAH73_11790</name>
</gene>
<evidence type="ECO:0000313" key="1">
    <source>
        <dbReference type="EMBL" id="TPG66044.1"/>
    </source>
</evidence>
<reference evidence="1 2" key="1">
    <citation type="journal article" date="2019" name="Environ. Microbiol.">
        <title>Species interactions and distinct microbial communities in high Arctic permafrost affected cryosols are associated with the CH4 and CO2 gas fluxes.</title>
        <authorList>
            <person name="Altshuler I."/>
            <person name="Hamel J."/>
            <person name="Turney S."/>
            <person name="Magnuson E."/>
            <person name="Levesque R."/>
            <person name="Greer C."/>
            <person name="Whyte L.G."/>
        </authorList>
    </citation>
    <scope>NUCLEOTIDE SEQUENCE [LARGE SCALE GENOMIC DNA]</scope>
    <source>
        <strain evidence="1 2">S9.2P</strain>
    </source>
</reference>
<dbReference type="RefSeq" id="WP_140466737.1">
    <property type="nucleotide sequence ID" value="NZ_RCYZ01000004.1"/>
</dbReference>